<protein>
    <submittedName>
        <fullName evidence="1">NmrA family NAD(P)-binding protein</fullName>
    </submittedName>
</protein>
<proteinExistence type="predicted"/>
<reference evidence="1 2" key="1">
    <citation type="submission" date="2023-11" db="EMBL/GenBank/DDBJ databases">
        <authorList>
            <person name="Xu M."/>
            <person name="Jiang T."/>
        </authorList>
    </citation>
    <scope>NUCLEOTIDE SEQUENCE [LARGE SCALE GENOMIC DNA]</scope>
    <source>
        <strain evidence="1 2">SD</strain>
    </source>
</reference>
<name>A0ABU4VNH5_9ACTN</name>
<accession>A0ABU4VNH5</accession>
<dbReference type="InterPro" id="IPR036291">
    <property type="entry name" value="NAD(P)-bd_dom_sf"/>
</dbReference>
<evidence type="ECO:0000313" key="2">
    <source>
        <dbReference type="Proteomes" id="UP001277761"/>
    </source>
</evidence>
<dbReference type="Gene3D" id="3.40.50.720">
    <property type="entry name" value="NAD(P)-binding Rossmann-like Domain"/>
    <property type="match status" value="1"/>
</dbReference>
<dbReference type="Proteomes" id="UP001277761">
    <property type="component" value="Unassembled WGS sequence"/>
</dbReference>
<gene>
    <name evidence="1" type="ORF">SK069_15405</name>
</gene>
<keyword evidence="2" id="KW-1185">Reference proteome</keyword>
<dbReference type="SUPFAM" id="SSF51735">
    <property type="entry name" value="NAD(P)-binding Rossmann-fold domains"/>
    <property type="match status" value="1"/>
</dbReference>
<comment type="caution">
    <text evidence="1">The sequence shown here is derived from an EMBL/GenBank/DDBJ whole genome shotgun (WGS) entry which is preliminary data.</text>
</comment>
<dbReference type="RefSeq" id="WP_319955136.1">
    <property type="nucleotide sequence ID" value="NZ_JAXAVX010000009.1"/>
</dbReference>
<evidence type="ECO:0000313" key="1">
    <source>
        <dbReference type="EMBL" id="MDX8152985.1"/>
    </source>
</evidence>
<dbReference type="EMBL" id="JAXAVX010000009">
    <property type="protein sequence ID" value="MDX8152985.1"/>
    <property type="molecule type" value="Genomic_DNA"/>
</dbReference>
<organism evidence="1 2">
    <name type="scientific">Patulibacter brassicae</name>
    <dbReference type="NCBI Taxonomy" id="1705717"/>
    <lineage>
        <taxon>Bacteria</taxon>
        <taxon>Bacillati</taxon>
        <taxon>Actinomycetota</taxon>
        <taxon>Thermoleophilia</taxon>
        <taxon>Solirubrobacterales</taxon>
        <taxon>Patulibacteraceae</taxon>
        <taxon>Patulibacter</taxon>
    </lineage>
</organism>
<sequence length="239" mass="25706">MQIAVAGATGNAGRRITATLREAGHEVRELARSRGVDLTTGEGLDLSGVEVVVDAANPPTLDEAEATAFFRDVARTLGTAARDAGVRRTVLVSIVGVDLATEDNPYYAAKLQHEVAHRQHAPGLRILRATQFHEIAQQMLDWMGDGERAVVPDMPVQPVDLEEVARQVLRLATEETPELVELGGPRRERLPEMSRRLAAGTVVVEPGPTNDAIRHGVLLPGPDAVIAGRDFDAWLAARA</sequence>